<evidence type="ECO:0000313" key="3">
    <source>
        <dbReference type="EMBL" id="MDI9258031.1"/>
    </source>
</evidence>
<feature type="domain" description="Fibronectin type-III" evidence="2">
    <location>
        <begin position="489"/>
        <end position="585"/>
    </location>
</feature>
<sequence length="1334" mass="137732">MKKLTFSKCSRWQLPPTSKSIFSFLTFAVLLIGQSINAQTVLINPNAEGGFENGSTFAANGWTTVNATPNNWSVGTVPGWFSGTAGAYVSNDAGISWAYTNSSISRPSFYRDITFPAGATSVTLNFDWRANGNDGNWDNLLVYVMDTSITPTTAGPTTTNTTTTGWTGYTNGTTGYYLLQRNGTAVPTTTTAVTYSFTAAQLAYVSGATKRLVFVWKNDGSGGTNPPASLDNISLTAVVPTCFAPTALNAGSVTLASAVVNWTAPASAPSQGYEYELRTSGAAGSGATGLVSSGVHALGTVSANLNGLSANTSYTYYIRSSCGAGDFSSWASVTFFTGYCIPSSTSNASYINNFSTTGGATNISNLGSGYTTGGYQNNFDTATVSQYATGTINFASDIVGGSVGTSIWVDWNNDLIFDNTTERVFVTTAYGFNQTGSFTVPNGTALGDYRMRVRIDFNAIAPDACASTNTRTEAEDYKLTVIAQPSCLPPSGLTATANSPFTATLNWTASTSNPTDGYDYYVSTTNVAPTAGTTPTGNVTAGNISASVSSLDPTTTYYVWVRSNCGSGTTSIWTSATVSFTTPCNPPVITGTTPGSVCGQGTVALAAASNEGTIKWYAAATGGNALGTGNTFTTPSITSTTSYYAEASSLGATQTSGKAAPAPAATASTFNNWGIVFNATAPVQLQSVAVYSTAVGTVNIKVTNAALTELYATGDVAVVAGGTTTPNIIPLNFAVPAGNGYRILIKATSGASLIRDNAGVTFPYNGTDGVLNVVSSEWGGTTTANYYYFYDLKYSSVCTSARTEVVATVTAPPTLALSTNSTAAVCSGDSSAAVTIATGGADYDTYVWSPATGVSGDATNGWVFNPATTTVYTLTASQSSGASCVETTDLTVTINPNPVVNASATNTVFCEGSSTTLTALTETTVPGTINVGTATTLTGATTQPTAFCNRWAQYWNQTVFTAAELQALGLKAGNITSIAYTTTTLGDGANVGNFAIRIGTTTNTTLTSFVTTGLSTVYGPATYAHSVGVNTIVFDTPYVWDGTSNIVVDIRQTGADSINNAITYYTATAGAMTISAVTSTTLATNSIQNLVTAGSVTPATSTQRLNVILAGQVGSTGAGNLTWTWNPGALTGNSVTVSPSASATYTVRGTNPVTGCYTEDTVDITVNPSPAPTGDAVQTFEVTDLADATVADLVAVGNNIQWYASEEDAIDDVNELASTTQLVNGATYYAVQTSVEGCRSITALAVTVTVTLGNDSFNLAGLQYYPNPVTNVLHVEYNGTIASIEIFNTLGQKIATQNVNAITTSIDMARLAAGTYFVKVQAENGSRTLKIMKN</sequence>
<dbReference type="Pfam" id="PF20009">
    <property type="entry name" value="GEVED"/>
    <property type="match status" value="1"/>
</dbReference>
<protein>
    <submittedName>
        <fullName evidence="3">GEVED domain-containing protein</fullName>
    </submittedName>
</protein>
<dbReference type="EMBL" id="JASGBP010000008">
    <property type="protein sequence ID" value="MDI9258031.1"/>
    <property type="molecule type" value="Genomic_DNA"/>
</dbReference>
<dbReference type="Proteomes" id="UP001230035">
    <property type="component" value="Unassembled WGS sequence"/>
</dbReference>
<proteinExistence type="predicted"/>
<dbReference type="InterPro" id="IPR013783">
    <property type="entry name" value="Ig-like_fold"/>
</dbReference>
<dbReference type="CDD" id="cd00063">
    <property type="entry name" value="FN3"/>
    <property type="match status" value="2"/>
</dbReference>
<dbReference type="Pfam" id="PF19081">
    <property type="entry name" value="Ig_7"/>
    <property type="match status" value="1"/>
</dbReference>
<gene>
    <name evidence="3" type="ORF">QHT84_11460</name>
</gene>
<feature type="domain" description="Fibronectin type-III" evidence="2">
    <location>
        <begin position="244"/>
        <end position="344"/>
    </location>
</feature>
<dbReference type="InterPro" id="IPR044023">
    <property type="entry name" value="Ig_7"/>
</dbReference>
<organism evidence="3 4">
    <name type="scientific">Flavobacterium sedimenticola</name>
    <dbReference type="NCBI Taxonomy" id="3043286"/>
    <lineage>
        <taxon>Bacteria</taxon>
        <taxon>Pseudomonadati</taxon>
        <taxon>Bacteroidota</taxon>
        <taxon>Flavobacteriia</taxon>
        <taxon>Flavobacteriales</taxon>
        <taxon>Flavobacteriaceae</taxon>
        <taxon>Flavobacterium</taxon>
    </lineage>
</organism>
<dbReference type="Pfam" id="PF00041">
    <property type="entry name" value="fn3"/>
    <property type="match status" value="2"/>
</dbReference>
<dbReference type="SMART" id="SM00060">
    <property type="entry name" value="FN3"/>
    <property type="match status" value="2"/>
</dbReference>
<evidence type="ECO:0000259" key="2">
    <source>
        <dbReference type="PROSITE" id="PS50853"/>
    </source>
</evidence>
<dbReference type="PROSITE" id="PS50853">
    <property type="entry name" value="FN3"/>
    <property type="match status" value="2"/>
</dbReference>
<dbReference type="InterPro" id="IPR036116">
    <property type="entry name" value="FN3_sf"/>
</dbReference>
<dbReference type="InterPro" id="IPR026444">
    <property type="entry name" value="Secre_tail"/>
</dbReference>
<comment type="caution">
    <text evidence="3">The sequence shown here is derived from an EMBL/GenBank/DDBJ whole genome shotgun (WGS) entry which is preliminary data.</text>
</comment>
<keyword evidence="4" id="KW-1185">Reference proteome</keyword>
<evidence type="ECO:0000313" key="4">
    <source>
        <dbReference type="Proteomes" id="UP001230035"/>
    </source>
</evidence>
<reference evidence="3 4" key="1">
    <citation type="submission" date="2023-05" db="EMBL/GenBank/DDBJ databases">
        <title>Flavobacterium sedimenti sp. nov., isolated from the sediment.</title>
        <authorList>
            <person name="Wu N."/>
        </authorList>
    </citation>
    <scope>NUCLEOTIDE SEQUENCE [LARGE SCALE GENOMIC DNA]</scope>
    <source>
        <strain evidence="3 4">YZ-48</strain>
    </source>
</reference>
<dbReference type="Pfam" id="PF18962">
    <property type="entry name" value="Por_Secre_tail"/>
    <property type="match status" value="1"/>
</dbReference>
<dbReference type="SUPFAM" id="SSF49265">
    <property type="entry name" value="Fibronectin type III"/>
    <property type="match status" value="1"/>
</dbReference>
<evidence type="ECO:0000256" key="1">
    <source>
        <dbReference type="ARBA" id="ARBA00022729"/>
    </source>
</evidence>
<dbReference type="NCBIfam" id="TIGR04183">
    <property type="entry name" value="Por_Secre_tail"/>
    <property type="match status" value="1"/>
</dbReference>
<accession>A0ABT6XSJ9</accession>
<dbReference type="InterPro" id="IPR045474">
    <property type="entry name" value="GEVED"/>
</dbReference>
<dbReference type="RefSeq" id="WP_283239708.1">
    <property type="nucleotide sequence ID" value="NZ_JASGBP010000008.1"/>
</dbReference>
<name>A0ABT6XSJ9_9FLAO</name>
<dbReference type="Gene3D" id="2.60.40.10">
    <property type="entry name" value="Immunoglobulins"/>
    <property type="match status" value="2"/>
</dbReference>
<dbReference type="InterPro" id="IPR003961">
    <property type="entry name" value="FN3_dom"/>
</dbReference>
<keyword evidence="1" id="KW-0732">Signal</keyword>